<evidence type="ECO:0000259" key="1">
    <source>
        <dbReference type="PROSITE" id="PS50011"/>
    </source>
</evidence>
<evidence type="ECO:0000313" key="2">
    <source>
        <dbReference type="EMBL" id="KZW01296.1"/>
    </source>
</evidence>
<dbReference type="InParanoid" id="A0A165NVV2"/>
<evidence type="ECO:0000313" key="3">
    <source>
        <dbReference type="Proteomes" id="UP000077266"/>
    </source>
</evidence>
<accession>A0A165NVV2</accession>
<dbReference type="PROSITE" id="PS00109">
    <property type="entry name" value="PROTEIN_KINASE_TYR"/>
    <property type="match status" value="1"/>
</dbReference>
<sequence length="212" mass="24173">MCAKSLWTGERVCLKIVASSLTDPHGQERDILQYLNTEPHRSHPDNPCVPNPIYEFSSFLSLAEPGAFGDLIPCLSIAVMPALEQLYYQRLPTKALYLDVIEQSLRGLAYLHSLGIVHRDLCRQNFVLSTRGPPFRLYFIDFGLVQRYPTADKAPRTIWQGGWVKVPEVREYPSEPYDPFKADIYIPAHEFPEFLLCVVNARLPVSVPQTRL</sequence>
<name>A0A165NVV2_EXIGL</name>
<protein>
    <recommendedName>
        <fullName evidence="1">Protein kinase domain-containing protein</fullName>
    </recommendedName>
</protein>
<dbReference type="Proteomes" id="UP000077266">
    <property type="component" value="Unassembled WGS sequence"/>
</dbReference>
<dbReference type="STRING" id="1314781.A0A165NVV2"/>
<gene>
    <name evidence="2" type="ORF">EXIGLDRAFT_761042</name>
</gene>
<dbReference type="SUPFAM" id="SSF56112">
    <property type="entry name" value="Protein kinase-like (PK-like)"/>
    <property type="match status" value="1"/>
</dbReference>
<dbReference type="Pfam" id="PF00069">
    <property type="entry name" value="Pkinase"/>
    <property type="match status" value="1"/>
</dbReference>
<dbReference type="AlphaFoldDB" id="A0A165NVV2"/>
<organism evidence="2 3">
    <name type="scientific">Exidia glandulosa HHB12029</name>
    <dbReference type="NCBI Taxonomy" id="1314781"/>
    <lineage>
        <taxon>Eukaryota</taxon>
        <taxon>Fungi</taxon>
        <taxon>Dikarya</taxon>
        <taxon>Basidiomycota</taxon>
        <taxon>Agaricomycotina</taxon>
        <taxon>Agaricomycetes</taxon>
        <taxon>Auriculariales</taxon>
        <taxon>Exidiaceae</taxon>
        <taxon>Exidia</taxon>
    </lineage>
</organism>
<dbReference type="Gene3D" id="1.10.510.10">
    <property type="entry name" value="Transferase(Phosphotransferase) domain 1"/>
    <property type="match status" value="1"/>
</dbReference>
<dbReference type="PROSITE" id="PS50011">
    <property type="entry name" value="PROTEIN_KINASE_DOM"/>
    <property type="match status" value="1"/>
</dbReference>
<reference evidence="2 3" key="1">
    <citation type="journal article" date="2016" name="Mol. Biol. Evol.">
        <title>Comparative Genomics of Early-Diverging Mushroom-Forming Fungi Provides Insights into the Origins of Lignocellulose Decay Capabilities.</title>
        <authorList>
            <person name="Nagy L.G."/>
            <person name="Riley R."/>
            <person name="Tritt A."/>
            <person name="Adam C."/>
            <person name="Daum C."/>
            <person name="Floudas D."/>
            <person name="Sun H."/>
            <person name="Yadav J.S."/>
            <person name="Pangilinan J."/>
            <person name="Larsson K.H."/>
            <person name="Matsuura K."/>
            <person name="Barry K."/>
            <person name="Labutti K."/>
            <person name="Kuo R."/>
            <person name="Ohm R.A."/>
            <person name="Bhattacharya S.S."/>
            <person name="Shirouzu T."/>
            <person name="Yoshinaga Y."/>
            <person name="Martin F.M."/>
            <person name="Grigoriev I.V."/>
            <person name="Hibbett D.S."/>
        </authorList>
    </citation>
    <scope>NUCLEOTIDE SEQUENCE [LARGE SCALE GENOMIC DNA]</scope>
    <source>
        <strain evidence="2 3">HHB12029</strain>
    </source>
</reference>
<proteinExistence type="predicted"/>
<feature type="domain" description="Protein kinase" evidence="1">
    <location>
        <begin position="1"/>
        <end position="212"/>
    </location>
</feature>
<dbReference type="GO" id="GO:0004672">
    <property type="term" value="F:protein kinase activity"/>
    <property type="evidence" value="ECO:0007669"/>
    <property type="project" value="InterPro"/>
</dbReference>
<keyword evidence="3" id="KW-1185">Reference proteome</keyword>
<dbReference type="InterPro" id="IPR011009">
    <property type="entry name" value="Kinase-like_dom_sf"/>
</dbReference>
<dbReference type="InterPro" id="IPR008266">
    <property type="entry name" value="Tyr_kinase_AS"/>
</dbReference>
<dbReference type="EMBL" id="KV425895">
    <property type="protein sequence ID" value="KZW01296.1"/>
    <property type="molecule type" value="Genomic_DNA"/>
</dbReference>
<dbReference type="GO" id="GO:0005524">
    <property type="term" value="F:ATP binding"/>
    <property type="evidence" value="ECO:0007669"/>
    <property type="project" value="InterPro"/>
</dbReference>
<dbReference type="InterPro" id="IPR000719">
    <property type="entry name" value="Prot_kinase_dom"/>
</dbReference>
<dbReference type="OrthoDB" id="4062651at2759"/>